<accession>A0A415LHX0</accession>
<dbReference type="GeneID" id="66465775"/>
<comment type="caution">
    <text evidence="2">The sequence shown here is derived from an EMBL/GenBank/DDBJ whole genome shotgun (WGS) entry which is preliminary data.</text>
</comment>
<evidence type="ECO:0000313" key="3">
    <source>
        <dbReference type="Proteomes" id="UP000283314"/>
    </source>
</evidence>
<keyword evidence="2" id="KW-0540">Nuclease</keyword>
<dbReference type="RefSeq" id="WP_118379105.1">
    <property type="nucleotide sequence ID" value="NZ_CABJDQ010000001.1"/>
</dbReference>
<protein>
    <submittedName>
        <fullName evidence="2">HNH endonuclease</fullName>
    </submittedName>
</protein>
<reference evidence="2 3" key="1">
    <citation type="submission" date="2018-08" db="EMBL/GenBank/DDBJ databases">
        <title>A genome reference for cultivated species of the human gut microbiota.</title>
        <authorList>
            <person name="Zou Y."/>
            <person name="Xue W."/>
            <person name="Luo G."/>
        </authorList>
    </citation>
    <scope>NUCLEOTIDE SEQUENCE [LARGE SCALE GENOMIC DNA]</scope>
    <source>
        <strain evidence="2 3">AF37-4</strain>
    </source>
</reference>
<dbReference type="Proteomes" id="UP000283314">
    <property type="component" value="Unassembled WGS sequence"/>
</dbReference>
<evidence type="ECO:0000313" key="2">
    <source>
        <dbReference type="EMBL" id="RHL47997.1"/>
    </source>
</evidence>
<name>A0A415LHX0_9FIRM</name>
<evidence type="ECO:0000259" key="1">
    <source>
        <dbReference type="Pfam" id="PF13391"/>
    </source>
</evidence>
<dbReference type="Pfam" id="PF13391">
    <property type="entry name" value="HNH_2"/>
    <property type="match status" value="1"/>
</dbReference>
<dbReference type="EMBL" id="QROT01000001">
    <property type="protein sequence ID" value="RHL47997.1"/>
    <property type="molecule type" value="Genomic_DNA"/>
</dbReference>
<dbReference type="AlphaFoldDB" id="A0A415LHX0"/>
<dbReference type="InterPro" id="IPR003615">
    <property type="entry name" value="HNH_nuc"/>
</dbReference>
<proteinExistence type="predicted"/>
<dbReference type="GO" id="GO:0004519">
    <property type="term" value="F:endonuclease activity"/>
    <property type="evidence" value="ECO:0007669"/>
    <property type="project" value="UniProtKB-KW"/>
</dbReference>
<gene>
    <name evidence="2" type="ORF">DW018_00825</name>
</gene>
<keyword evidence="2" id="KW-0378">Hydrolase</keyword>
<keyword evidence="2" id="KW-0255">Endonuclease</keyword>
<sequence length="399" mass="45810">MKYRNIPKFIIKRNMQKSAKTGVYFDYLVTDSVMGQICVEVTGRRDYEVEFVENDYEDEFLDAKYNQGRLGILQYHDTVTYVSFSDEKCEGRNSGIQSVTTAYNRFFSNKYKKKQLFFYFLPCSGNNGTPYYLFMYRLMKTAGFNFINVPQNLSGQITAFSSIDDIIRARKENGDKNSGNNSTYIVKNAPHEYEIFGKTYGANKYDTSLICYAIGKLAKDNDHVVLYEYNEKDLKELPAASLKVLKTMGNIKIVNIDDEIEKKELVENDSLRSPRFNAHLLDRLGEKNCVLCDCGISEIVQGAHIWPVSKIKKMNTLSLDEKLAYATDGENGLWMCQNHHKMFDSDIIQLSSLGEVLYKKDLSDKDKAYIDSVTTVKKLPCALITPNYADYISRRYDVT</sequence>
<feature type="domain" description="HNH nuclease" evidence="1">
    <location>
        <begin position="289"/>
        <end position="345"/>
    </location>
</feature>
<organism evidence="2 3">
    <name type="scientific">Eubacterium ventriosum</name>
    <dbReference type="NCBI Taxonomy" id="39496"/>
    <lineage>
        <taxon>Bacteria</taxon>
        <taxon>Bacillati</taxon>
        <taxon>Bacillota</taxon>
        <taxon>Clostridia</taxon>
        <taxon>Eubacteriales</taxon>
        <taxon>Eubacteriaceae</taxon>
        <taxon>Eubacterium</taxon>
    </lineage>
</organism>